<evidence type="ECO:0000256" key="2">
    <source>
        <dbReference type="ARBA" id="ARBA00023125"/>
    </source>
</evidence>
<dbReference type="PROSITE" id="PS00141">
    <property type="entry name" value="ASP_PROTEASE"/>
    <property type="match status" value="1"/>
</dbReference>
<dbReference type="InterPro" id="IPR009061">
    <property type="entry name" value="DNA-bd_dom_put_sf"/>
</dbReference>
<dbReference type="InterPro" id="IPR036594">
    <property type="entry name" value="Meth_synthase_dom"/>
</dbReference>
<dbReference type="SUPFAM" id="SSF46955">
    <property type="entry name" value="Putative DNA-binding domain"/>
    <property type="match status" value="1"/>
</dbReference>
<gene>
    <name evidence="5" type="ORF">SAMN05216255_0232</name>
</gene>
<dbReference type="GO" id="GO:0003677">
    <property type="term" value="F:DNA binding"/>
    <property type="evidence" value="ECO:0007669"/>
    <property type="project" value="UniProtKB-KW"/>
</dbReference>
<dbReference type="InterPro" id="IPR047057">
    <property type="entry name" value="MerR_fam"/>
</dbReference>
<evidence type="ECO:0000313" key="5">
    <source>
        <dbReference type="EMBL" id="SNR79623.1"/>
    </source>
</evidence>
<dbReference type="Gene3D" id="1.10.1240.10">
    <property type="entry name" value="Methionine synthase domain"/>
    <property type="match status" value="1"/>
</dbReference>
<dbReference type="Pfam" id="PF13411">
    <property type="entry name" value="MerR_1"/>
    <property type="match status" value="1"/>
</dbReference>
<dbReference type="RefSeq" id="WP_089358533.1">
    <property type="nucleotide sequence ID" value="NZ_FZOG01000001.1"/>
</dbReference>
<dbReference type="PANTHER" id="PTHR30204">
    <property type="entry name" value="REDOX-CYCLING DRUG-SENSING TRANSCRIPTIONAL ACTIVATOR SOXR"/>
    <property type="match status" value="1"/>
</dbReference>
<proteinExistence type="predicted"/>
<evidence type="ECO:0000313" key="6">
    <source>
        <dbReference type="Proteomes" id="UP000242915"/>
    </source>
</evidence>
<organism evidence="5 6">
    <name type="scientific">Pseudomonas segetis</name>
    <dbReference type="NCBI Taxonomy" id="298908"/>
    <lineage>
        <taxon>Bacteria</taxon>
        <taxon>Pseudomonadati</taxon>
        <taxon>Pseudomonadota</taxon>
        <taxon>Gammaproteobacteria</taxon>
        <taxon>Pseudomonadales</taxon>
        <taxon>Pseudomonadaceae</taxon>
        <taxon>Pseudomonas</taxon>
    </lineage>
</organism>
<sequence>MTHIDQAPIDGDYQAALANGLRPIRDVARITGVNPVTLRAWERRYGLIVPQRTAKGHRLYNEQQISQIQTILMWINRGVSVSQVKGLLDTGAPALAVAGAQWADSQWAHKCQQLLEAISALAERRIDDIFNSELAVYPPQVLCKQLLLPLLVELEQRWHGQFGACLEQVFFHSWLRSKLGARLYHNNRQNMGDPLLMVNCSDLPMAPGLWLSAWLASSAESRVEVFDWPVPLAELGMAIEHIQPCAVLLYSTQPLNLSQLPTLLQGHDITLLITGPTVTIHQAQLLELLSQHSNLAIALDPISAMQVLTDRRLLEEA</sequence>
<keyword evidence="2" id="KW-0238">DNA-binding</keyword>
<dbReference type="InterPro" id="IPR000551">
    <property type="entry name" value="MerR-type_HTH_dom"/>
</dbReference>
<dbReference type="GO" id="GO:0006508">
    <property type="term" value="P:proteolysis"/>
    <property type="evidence" value="ECO:0007669"/>
    <property type="project" value="InterPro"/>
</dbReference>
<keyword evidence="6" id="KW-1185">Reference proteome</keyword>
<dbReference type="Pfam" id="PF02607">
    <property type="entry name" value="B12-binding_2"/>
    <property type="match status" value="1"/>
</dbReference>
<evidence type="ECO:0000256" key="1">
    <source>
        <dbReference type="ARBA" id="ARBA00023015"/>
    </source>
</evidence>
<accession>A0A238Z9Z3</accession>
<keyword evidence="3" id="KW-0804">Transcription</keyword>
<evidence type="ECO:0000256" key="3">
    <source>
        <dbReference type="ARBA" id="ARBA00023163"/>
    </source>
</evidence>
<dbReference type="CDD" id="cd01104">
    <property type="entry name" value="HTH_MlrA-CarA"/>
    <property type="match status" value="1"/>
</dbReference>
<feature type="domain" description="HTH merR-type" evidence="4">
    <location>
        <begin position="24"/>
        <end position="90"/>
    </location>
</feature>
<dbReference type="PROSITE" id="PS50937">
    <property type="entry name" value="HTH_MERR_2"/>
    <property type="match status" value="1"/>
</dbReference>
<protein>
    <submittedName>
        <fullName evidence="5">Transcriptional regulator, MerR family</fullName>
    </submittedName>
</protein>
<name>A0A238Z9Z3_9PSED</name>
<dbReference type="Gene3D" id="1.10.1660.10">
    <property type="match status" value="1"/>
</dbReference>
<dbReference type="Proteomes" id="UP000242915">
    <property type="component" value="Unassembled WGS sequence"/>
</dbReference>
<dbReference type="InterPro" id="IPR001969">
    <property type="entry name" value="Aspartic_peptidase_AS"/>
</dbReference>
<keyword evidence="1" id="KW-0805">Transcription regulation</keyword>
<dbReference type="InterPro" id="IPR003759">
    <property type="entry name" value="Cbl-bd_cap"/>
</dbReference>
<evidence type="ECO:0000259" key="4">
    <source>
        <dbReference type="PROSITE" id="PS50937"/>
    </source>
</evidence>
<dbReference type="SMART" id="SM00422">
    <property type="entry name" value="HTH_MERR"/>
    <property type="match status" value="1"/>
</dbReference>
<dbReference type="PANTHER" id="PTHR30204:SF67">
    <property type="entry name" value="HTH-TYPE TRANSCRIPTIONAL REGULATOR MLRA-RELATED"/>
    <property type="match status" value="1"/>
</dbReference>
<dbReference type="EMBL" id="FZOG01000001">
    <property type="protein sequence ID" value="SNR79623.1"/>
    <property type="molecule type" value="Genomic_DNA"/>
</dbReference>
<dbReference type="AlphaFoldDB" id="A0A238Z9Z3"/>
<dbReference type="GO" id="GO:0003700">
    <property type="term" value="F:DNA-binding transcription factor activity"/>
    <property type="evidence" value="ECO:0007669"/>
    <property type="project" value="InterPro"/>
</dbReference>
<dbReference type="GO" id="GO:0004190">
    <property type="term" value="F:aspartic-type endopeptidase activity"/>
    <property type="evidence" value="ECO:0007669"/>
    <property type="project" value="InterPro"/>
</dbReference>
<reference evidence="6" key="1">
    <citation type="submission" date="2017-06" db="EMBL/GenBank/DDBJ databases">
        <authorList>
            <person name="Varghese N."/>
            <person name="Submissions S."/>
        </authorList>
    </citation>
    <scope>NUCLEOTIDE SEQUENCE [LARGE SCALE GENOMIC DNA]</scope>
    <source>
        <strain evidence="6">CIP 108523</strain>
    </source>
</reference>